<gene>
    <name evidence="2" type="ORF">OTSGILL_0843</name>
</gene>
<evidence type="ECO:0000313" key="2">
    <source>
        <dbReference type="EMBL" id="KJV53301.1"/>
    </source>
</evidence>
<dbReference type="AlphaFoldDB" id="A0A0F3MCC2"/>
<protein>
    <submittedName>
        <fullName evidence="2">Putative transposase</fullName>
    </submittedName>
</protein>
<accession>A0A0F3MCC2</accession>
<dbReference type="EMBL" id="LANO01000009">
    <property type="protein sequence ID" value="KJV53301.1"/>
    <property type="molecule type" value="Genomic_DNA"/>
</dbReference>
<evidence type="ECO:0000256" key="1">
    <source>
        <dbReference type="SAM" id="Phobius"/>
    </source>
</evidence>
<dbReference type="Proteomes" id="UP000033769">
    <property type="component" value="Unassembled WGS sequence"/>
</dbReference>
<keyword evidence="1" id="KW-0812">Transmembrane</keyword>
<keyword evidence="1" id="KW-1133">Transmembrane helix</keyword>
<keyword evidence="1" id="KW-0472">Membrane</keyword>
<reference evidence="2 3" key="1">
    <citation type="submission" date="2015-02" db="EMBL/GenBank/DDBJ databases">
        <title>Genome Sequencing of Rickettsiales.</title>
        <authorList>
            <person name="Daugherty S.C."/>
            <person name="Su Q."/>
            <person name="Abolude K."/>
            <person name="Beier-Sexton M."/>
            <person name="Carlyon J.A."/>
            <person name="Carter R."/>
            <person name="Day N.P."/>
            <person name="Dumler S.J."/>
            <person name="Dyachenko V."/>
            <person name="Godinez A."/>
            <person name="Kurtti T.J."/>
            <person name="Lichay M."/>
            <person name="Mullins K.E."/>
            <person name="Ott S."/>
            <person name="Pappas-Brown V."/>
            <person name="Paris D.H."/>
            <person name="Patel P."/>
            <person name="Richards A.L."/>
            <person name="Sadzewicz L."/>
            <person name="Sears K."/>
            <person name="Seidman D."/>
            <person name="Sengamalay N."/>
            <person name="Stenos J."/>
            <person name="Tallon L.J."/>
            <person name="Vincent G."/>
            <person name="Fraser C.M."/>
            <person name="Munderloh U."/>
            <person name="Dunning-Hotopp J.C."/>
        </authorList>
    </citation>
    <scope>NUCLEOTIDE SEQUENCE [LARGE SCALE GENOMIC DNA]</scope>
    <source>
        <strain evidence="2 3">Gilliam</strain>
    </source>
</reference>
<sequence>MYENVIGMLKRFKIIADKYRNRRKRFGLRFNLISCIIILIYLNQFRKEMIHHLPTFLPNSLGYLNEAGSNPLSTKKFFSYKFSDIFLNFLKQQHRAIPSTIKARPNLVYLLFSSTIHGATPASTLLSIHQCSNPYTSSAPIMPNIILDFA</sequence>
<organism evidence="2 3">
    <name type="scientific">Orientia tsutsugamushi str. Gilliam</name>
    <dbReference type="NCBI Taxonomy" id="1359184"/>
    <lineage>
        <taxon>Bacteria</taxon>
        <taxon>Pseudomonadati</taxon>
        <taxon>Pseudomonadota</taxon>
        <taxon>Alphaproteobacteria</taxon>
        <taxon>Rickettsiales</taxon>
        <taxon>Rickettsiaceae</taxon>
        <taxon>Rickettsieae</taxon>
        <taxon>Orientia</taxon>
    </lineage>
</organism>
<feature type="transmembrane region" description="Helical" evidence="1">
    <location>
        <begin position="26"/>
        <end position="42"/>
    </location>
</feature>
<proteinExistence type="predicted"/>
<evidence type="ECO:0000313" key="3">
    <source>
        <dbReference type="Proteomes" id="UP000033769"/>
    </source>
</evidence>
<name>A0A0F3MCC2_ORITS</name>
<comment type="caution">
    <text evidence="2">The sequence shown here is derived from an EMBL/GenBank/DDBJ whole genome shotgun (WGS) entry which is preliminary data.</text>
</comment>